<reference evidence="1 2" key="1">
    <citation type="submission" date="2013-02" db="EMBL/GenBank/DDBJ databases">
        <title>The Genome Sequence of Acinetobacter guillouiae NIPH 991.</title>
        <authorList>
            <consortium name="The Broad Institute Genome Sequencing Platform"/>
            <consortium name="The Broad Institute Genome Sequencing Center for Infectious Disease"/>
            <person name="Cerqueira G."/>
            <person name="Feldgarden M."/>
            <person name="Courvalin P."/>
            <person name="Perichon B."/>
            <person name="Grillot-Courvalin C."/>
            <person name="Clermont D."/>
            <person name="Rocha E."/>
            <person name="Yoon E.-J."/>
            <person name="Nemec A."/>
            <person name="Walker B."/>
            <person name="Young S.K."/>
            <person name="Zeng Q."/>
            <person name="Gargeya S."/>
            <person name="Fitzgerald M."/>
            <person name="Haas B."/>
            <person name="Abouelleil A."/>
            <person name="Alvarado L."/>
            <person name="Arachchi H.M."/>
            <person name="Berlin A.M."/>
            <person name="Chapman S.B."/>
            <person name="Dewar J."/>
            <person name="Goldberg J."/>
            <person name="Griggs A."/>
            <person name="Gujja S."/>
            <person name="Hansen M."/>
            <person name="Howarth C."/>
            <person name="Imamovic A."/>
            <person name="Larimer J."/>
            <person name="McCowan C."/>
            <person name="Murphy C."/>
            <person name="Neiman D."/>
            <person name="Pearson M."/>
            <person name="Priest M."/>
            <person name="Roberts A."/>
            <person name="Saif S."/>
            <person name="Shea T."/>
            <person name="Sisk P."/>
            <person name="Sykes S."/>
            <person name="Wortman J."/>
            <person name="Nusbaum C."/>
            <person name="Birren B."/>
        </authorList>
    </citation>
    <scope>NUCLEOTIDE SEQUENCE [LARGE SCALE GENOMIC DNA]</scope>
    <source>
        <strain evidence="1 2">NIPH 991</strain>
    </source>
</reference>
<name>N8X2B5_ACIGI</name>
<dbReference type="AlphaFoldDB" id="N8X2B5"/>
<comment type="caution">
    <text evidence="1">The sequence shown here is derived from an EMBL/GenBank/DDBJ whole genome shotgun (WGS) entry which is preliminary data.</text>
</comment>
<dbReference type="eggNOG" id="ENOG5031SWG">
    <property type="taxonomic scope" value="Bacteria"/>
</dbReference>
<evidence type="ECO:0000313" key="2">
    <source>
        <dbReference type="Proteomes" id="UP000013148"/>
    </source>
</evidence>
<gene>
    <name evidence="1" type="ORF">F964_00763</name>
</gene>
<dbReference type="RefSeq" id="WP_004817745.1">
    <property type="nucleotide sequence ID" value="NZ_KB849455.1"/>
</dbReference>
<dbReference type="Proteomes" id="UP000013148">
    <property type="component" value="Unassembled WGS sequence"/>
</dbReference>
<proteinExistence type="predicted"/>
<dbReference type="PATRIC" id="fig|1217656.3.peg.742"/>
<evidence type="ECO:0000313" key="1">
    <source>
        <dbReference type="EMBL" id="ENV18507.1"/>
    </source>
</evidence>
<keyword evidence="2" id="KW-1185">Reference proteome</keyword>
<sequence>MKKILYVLVIILGLVISYPFIKSPNVHIYREQHEIILENIFLGEYYLGFNKLKIQSIQNHILLCEIEHPHMLHPEDRQQVNTHQVSIHKANNKQQIRLKKGINDELSIWGSAFQHPTAKPCLLKNETYIVSVWGNNGSGFSTRKRLKITIP</sequence>
<protein>
    <submittedName>
        <fullName evidence="1">Uncharacterized protein</fullName>
    </submittedName>
</protein>
<organism evidence="1 2">
    <name type="scientific">Acinetobacter guillouiae NIPH 991</name>
    <dbReference type="NCBI Taxonomy" id="1217656"/>
    <lineage>
        <taxon>Bacteria</taxon>
        <taxon>Pseudomonadati</taxon>
        <taxon>Pseudomonadota</taxon>
        <taxon>Gammaproteobacteria</taxon>
        <taxon>Moraxellales</taxon>
        <taxon>Moraxellaceae</taxon>
        <taxon>Acinetobacter</taxon>
    </lineage>
</organism>
<accession>N8X2B5</accession>
<dbReference type="EMBL" id="APPJ01000006">
    <property type="protein sequence ID" value="ENV18507.1"/>
    <property type="molecule type" value="Genomic_DNA"/>
</dbReference>
<dbReference type="HOGENOM" id="CLU_1881258_0_0_6"/>